<evidence type="ECO:0000313" key="5">
    <source>
        <dbReference type="EMBL" id="MBU3856268.1"/>
    </source>
</evidence>
<dbReference type="Proteomes" id="UP000784286">
    <property type="component" value="Unassembled WGS sequence"/>
</dbReference>
<dbReference type="PRINTS" id="PR00081">
    <property type="entry name" value="GDHRDH"/>
</dbReference>
<dbReference type="EMBL" id="JAHLFJ010000068">
    <property type="protein sequence ID" value="MBU3856268.1"/>
    <property type="molecule type" value="Genomic_DNA"/>
</dbReference>
<reference evidence="5" key="1">
    <citation type="journal article" date="2021" name="PeerJ">
        <title>Extensive microbial diversity within the chicken gut microbiome revealed by metagenomics and culture.</title>
        <authorList>
            <person name="Gilroy R."/>
            <person name="Ravi A."/>
            <person name="Getino M."/>
            <person name="Pursley I."/>
            <person name="Horton D.L."/>
            <person name="Alikhan N.F."/>
            <person name="Baker D."/>
            <person name="Gharbi K."/>
            <person name="Hall N."/>
            <person name="Watson M."/>
            <person name="Adriaenssens E.M."/>
            <person name="Foster-Nyarko E."/>
            <person name="Jarju S."/>
            <person name="Secka A."/>
            <person name="Antonio M."/>
            <person name="Oren A."/>
            <person name="Chaudhuri R.R."/>
            <person name="La Ragione R."/>
            <person name="Hildebrand F."/>
            <person name="Pallen M.J."/>
        </authorList>
    </citation>
    <scope>NUCLEOTIDE SEQUENCE</scope>
    <source>
        <strain evidence="5">8470</strain>
    </source>
</reference>
<dbReference type="InterPro" id="IPR052178">
    <property type="entry name" value="Sec_Metab_Biosynth_SDR"/>
</dbReference>
<feature type="domain" description="Ketoreductase" evidence="4">
    <location>
        <begin position="10"/>
        <end position="184"/>
    </location>
</feature>
<evidence type="ECO:0000313" key="6">
    <source>
        <dbReference type="Proteomes" id="UP000784286"/>
    </source>
</evidence>
<organism evidence="5 6">
    <name type="scientific">Candidatus Phocaeicola excrementipullorum</name>
    <dbReference type="NCBI Taxonomy" id="2838731"/>
    <lineage>
        <taxon>Bacteria</taxon>
        <taxon>Pseudomonadati</taxon>
        <taxon>Bacteroidota</taxon>
        <taxon>Bacteroidia</taxon>
        <taxon>Bacteroidales</taxon>
        <taxon>Bacteroidaceae</taxon>
        <taxon>Phocaeicola</taxon>
    </lineage>
</organism>
<dbReference type="PANTHER" id="PTHR43618">
    <property type="entry name" value="7-ALPHA-HYDROXYSTEROID DEHYDROGENASE"/>
    <property type="match status" value="1"/>
</dbReference>
<evidence type="ECO:0000256" key="2">
    <source>
        <dbReference type="ARBA" id="ARBA00022857"/>
    </source>
</evidence>
<protein>
    <submittedName>
        <fullName evidence="5">SDR family oxidoreductase</fullName>
    </submittedName>
</protein>
<dbReference type="SMART" id="SM00822">
    <property type="entry name" value="PKS_KR"/>
    <property type="match status" value="1"/>
</dbReference>
<gene>
    <name evidence="5" type="ORF">H9928_06930</name>
</gene>
<dbReference type="FunFam" id="3.40.50.720:FF:000084">
    <property type="entry name" value="Short-chain dehydrogenase reductase"/>
    <property type="match status" value="1"/>
</dbReference>
<dbReference type="Gene3D" id="3.40.50.720">
    <property type="entry name" value="NAD(P)-binding Rossmann-like Domain"/>
    <property type="match status" value="1"/>
</dbReference>
<dbReference type="AlphaFoldDB" id="A0A948TMR8"/>
<dbReference type="Pfam" id="PF13561">
    <property type="entry name" value="adh_short_C2"/>
    <property type="match status" value="1"/>
</dbReference>
<dbReference type="CDD" id="cd05233">
    <property type="entry name" value="SDR_c"/>
    <property type="match status" value="1"/>
</dbReference>
<comment type="similarity">
    <text evidence="1">Belongs to the short-chain dehydrogenases/reductases (SDR) family.</text>
</comment>
<dbReference type="InterPro" id="IPR057326">
    <property type="entry name" value="KR_dom"/>
</dbReference>
<accession>A0A948TMR8</accession>
<reference evidence="5" key="2">
    <citation type="submission" date="2021-04" db="EMBL/GenBank/DDBJ databases">
        <authorList>
            <person name="Gilroy R."/>
        </authorList>
    </citation>
    <scope>NUCLEOTIDE SEQUENCE</scope>
    <source>
        <strain evidence="5">8470</strain>
    </source>
</reference>
<keyword evidence="3" id="KW-0560">Oxidoreductase</keyword>
<evidence type="ECO:0000259" key="4">
    <source>
        <dbReference type="SMART" id="SM00822"/>
    </source>
</evidence>
<comment type="caution">
    <text evidence="5">The sequence shown here is derived from an EMBL/GenBank/DDBJ whole genome shotgun (WGS) entry which is preliminary data.</text>
</comment>
<proteinExistence type="inferred from homology"/>
<evidence type="ECO:0000256" key="1">
    <source>
        <dbReference type="ARBA" id="ARBA00006484"/>
    </source>
</evidence>
<dbReference type="GO" id="GO:0016491">
    <property type="term" value="F:oxidoreductase activity"/>
    <property type="evidence" value="ECO:0007669"/>
    <property type="project" value="UniProtKB-KW"/>
</dbReference>
<keyword evidence="2" id="KW-0521">NADP</keyword>
<dbReference type="InterPro" id="IPR002347">
    <property type="entry name" value="SDR_fam"/>
</dbReference>
<evidence type="ECO:0000256" key="3">
    <source>
        <dbReference type="ARBA" id="ARBA00023002"/>
    </source>
</evidence>
<name>A0A948TMR8_9BACT</name>
<dbReference type="PANTHER" id="PTHR43618:SF8">
    <property type="entry name" value="7ALPHA-HYDROXYSTEROID DEHYDROGENASE"/>
    <property type="match status" value="1"/>
</dbReference>
<sequence>MKQKELLAGKVALVTGGSSGIGFGTAKRLMEEGAFVYITGRRKEVLEQAAAKLGSGVKAVQADISNKDDMLRLANIIKEEKGGLDIIFANAGGGKAIPFEEATEADYRRTFDVNVWGTYLTVQTLLPILRDGASIILNASITAYMGLPGFGLYAATKAAVRSFARSWTTDLKSRGIRVNAVSPGVIPTEGYEVVQGMSAADVQAYADRVSSEIPLGRVGTSEELGDAVVFLASDLSKYITGIELTVDGGMTQVYAGKN</sequence>
<dbReference type="InterPro" id="IPR036291">
    <property type="entry name" value="NAD(P)-bd_dom_sf"/>
</dbReference>
<dbReference type="SUPFAM" id="SSF51735">
    <property type="entry name" value="NAD(P)-binding Rossmann-fold domains"/>
    <property type="match status" value="1"/>
</dbReference>